<dbReference type="PANTHER" id="PTHR45785">
    <property type="entry name" value="COMPLEMENT FACTOR H-RELATED"/>
    <property type="match status" value="1"/>
</dbReference>
<dbReference type="GO" id="GO:0005615">
    <property type="term" value="C:extracellular space"/>
    <property type="evidence" value="ECO:0007669"/>
    <property type="project" value="TreeGrafter"/>
</dbReference>
<dbReference type="FunFam" id="2.10.70.10:FF:000026">
    <property type="entry name" value="Complement inhibitory factor H"/>
    <property type="match status" value="5"/>
</dbReference>
<feature type="domain" description="Sushi" evidence="7">
    <location>
        <begin position="687"/>
        <end position="745"/>
    </location>
</feature>
<sequence length="1196" mass="135050">MRFLGEIVWLILWAVCVAQDCKEPPPRKQTEVLSGAWTAQTYPEGTRATYKCRPGFRTLGAIIMECRNGQWESLNPLRICRERPCGHPGDTPFGSFQLERGEEFVYGAKVVYTCNEGYQLLGRINFRECEPNGWSNDVPLCEVVKCLPVTEPENGRLTSTALEQDQDYTFGHVVHFHCNSGYKLDGPAEIHCSANGVWSGETPKCVEISCQKPAIANGQFSSPKQVYKENERLQYKCNSGYEYSDRGDAICTKSGWTPSPSCKEVVCGPPDIQNGDYTPKAIQYRPGSEITYFCKKDFYPTGTNRARCYGKHWDPSPKCSPKTCDAPEIKHGQLQIGYTYRSPFPAQLGAYFYYSCDTNFVTPSKHSRGHITCTQKGWDPAEPCQRQCTFNYLKNGKNPRYAEKYSQGQSVRVQCNSGYSLQDKQTIMTCTENDWFPPPECISLKRCLKSDITIENGFFSESEREYSLNKETKYQCKPGYVTPDGKTSGSITCLESGWSRQPTCIKSCDVPVLENARIRNKSQWFKVNDTLDYECLDGYESRDGRAGSIVCDNDGWSHKPACYEIECKVPEVEENLIVNPRKNKYRIGDMLKFSCKPRLKRVGPDSVQCYHFGWSPNFPTCKDQTKQCAPPPQLLNGEVKETQKEIYEHNDLVEYVCNTRFLMKGFKKIQCVDGQWTDLPICIEVESTCRDIPELHYGSVVEPSAPPYHHGDSVEFNCMEDFTMIGHKSITCLNGMWTPLPQCIATNELEKCKFNLTKQTQPLEVITQPCPPPPQIPNAQNMATTVNYQDGEKVSVVCQDNYIIQDAEEIVCRNGSWQSIPRCAEKLGCPQPPHIEHGSIKSSEFSEEIKETLKPKLYPHGSKLSYTCKDGFLISGKEEITCEMGKWSSLPRCIGLPCDPPEYVVPYSLPLHKSDTYQDGEEIVYKCEEGFGTNGSASIKCLGGKWSHPPECIKTDCFGLPDFGIAIPIGRKKDLYRSEEKVTFVCPKIYQLDGPNFIQCIKGQWIGEPKCKDISCENPPKVENAIILDEKTRYLPGETARYECTKPFELFGDVEVTCSNGNWSQPPQCAEPSGKCVSPPSVDNGDITSFPQAAYAPGSSVEYKCQAYYVLQGPSTITCTNGEWSSPPKCLEPCTVSEEIMRKHNIRFRWSYEKKIYSTTKDVIEFECLRGYRKKTPGHTFRATCQEGKLLYPECG</sequence>
<feature type="domain" description="Sushi" evidence="7">
    <location>
        <begin position="768"/>
        <end position="825"/>
    </location>
</feature>
<dbReference type="PROSITE" id="PS50923">
    <property type="entry name" value="SUSHI"/>
    <property type="match status" value="16"/>
</dbReference>
<comment type="caution">
    <text evidence="5">Lacks conserved residue(s) required for the propagation of feature annotation.</text>
</comment>
<feature type="domain" description="Sushi" evidence="7">
    <location>
        <begin position="1014"/>
        <end position="1071"/>
    </location>
</feature>
<accession>A0A8U0V204</accession>
<protein>
    <submittedName>
        <fullName evidence="9">Complement factor H isoform X2</fullName>
    </submittedName>
</protein>
<dbReference type="GO" id="GO:0001851">
    <property type="term" value="F:complement component C3b binding"/>
    <property type="evidence" value="ECO:0007669"/>
    <property type="project" value="TreeGrafter"/>
</dbReference>
<dbReference type="FunFam" id="2.10.70.10:FF:000014">
    <property type="entry name" value="Membrane cofactor protein"/>
    <property type="match status" value="1"/>
</dbReference>
<dbReference type="SUPFAM" id="SSF57535">
    <property type="entry name" value="Complement control module/SCR domain"/>
    <property type="match status" value="18"/>
</dbReference>
<keyword evidence="3" id="KW-0677">Repeat</keyword>
<keyword evidence="4 5" id="KW-1015">Disulfide bond</keyword>
<dbReference type="Gene3D" id="2.10.70.10">
    <property type="entry name" value="Complement Module, domain 1"/>
    <property type="match status" value="19"/>
</dbReference>
<dbReference type="AlphaFoldDB" id="A0A8U0V204"/>
<feature type="domain" description="Sushi" evidence="7">
    <location>
        <begin position="265"/>
        <end position="321"/>
    </location>
</feature>
<feature type="domain" description="Sushi" evidence="7">
    <location>
        <begin position="896"/>
        <end position="954"/>
    </location>
</feature>
<dbReference type="RefSeq" id="XP_044937069.1">
    <property type="nucleotide sequence ID" value="XM_045081134.1"/>
</dbReference>
<evidence type="ECO:0000256" key="6">
    <source>
        <dbReference type="SAM" id="SignalP"/>
    </source>
</evidence>
<dbReference type="FunFam" id="2.10.70.10:FF:000041">
    <property type="entry name" value="Complement factor H"/>
    <property type="match status" value="1"/>
</dbReference>
<name>A0A8U0V204_MUSPF</name>
<feature type="domain" description="Sushi" evidence="7">
    <location>
        <begin position="83"/>
        <end position="143"/>
    </location>
</feature>
<evidence type="ECO:0000259" key="7">
    <source>
        <dbReference type="PROSITE" id="PS50923"/>
    </source>
</evidence>
<dbReference type="GO" id="GO:0030449">
    <property type="term" value="P:regulation of complement activation"/>
    <property type="evidence" value="ECO:0007669"/>
    <property type="project" value="UniProtKB-ARBA"/>
</dbReference>
<evidence type="ECO:0000256" key="4">
    <source>
        <dbReference type="ARBA" id="ARBA00023157"/>
    </source>
</evidence>
<feature type="domain" description="Sushi" evidence="7">
    <location>
        <begin position="626"/>
        <end position="684"/>
    </location>
</feature>
<feature type="disulfide bond" evidence="5">
    <location>
        <begin position="957"/>
        <end position="1000"/>
    </location>
</feature>
<feature type="disulfide bond" evidence="5">
    <location>
        <begin position="1076"/>
        <end position="1119"/>
    </location>
</feature>
<dbReference type="GeneID" id="101691226"/>
<dbReference type="SMART" id="SM00032">
    <property type="entry name" value="CCP"/>
    <property type="match status" value="19"/>
</dbReference>
<dbReference type="InterPro" id="IPR051503">
    <property type="entry name" value="ComplSys_Reg/VirEntry_Med"/>
</dbReference>
<evidence type="ECO:0000256" key="1">
    <source>
        <dbReference type="ARBA" id="ARBA00022659"/>
    </source>
</evidence>
<feature type="domain" description="Sushi" evidence="7">
    <location>
        <begin position="386"/>
        <end position="443"/>
    </location>
</feature>
<feature type="domain" description="Sushi" evidence="7">
    <location>
        <begin position="445"/>
        <end position="506"/>
    </location>
</feature>
<evidence type="ECO:0000256" key="2">
    <source>
        <dbReference type="ARBA" id="ARBA00022729"/>
    </source>
</evidence>
<feature type="signal peptide" evidence="6">
    <location>
        <begin position="1"/>
        <end position="18"/>
    </location>
</feature>
<evidence type="ECO:0000313" key="8">
    <source>
        <dbReference type="Proteomes" id="UP000000715"/>
    </source>
</evidence>
<keyword evidence="1 5" id="KW-0768">Sushi</keyword>
<feature type="disulfide bond" evidence="5">
    <location>
        <begin position="628"/>
        <end position="671"/>
    </location>
</feature>
<feature type="disulfide bond" evidence="5">
    <location>
        <begin position="898"/>
        <end position="941"/>
    </location>
</feature>
<proteinExistence type="predicted"/>
<dbReference type="FunFam" id="2.10.70.10:FF:000130">
    <property type="entry name" value="Complement factor H"/>
    <property type="match status" value="1"/>
</dbReference>
<feature type="domain" description="Sushi" evidence="7">
    <location>
        <begin position="955"/>
        <end position="1013"/>
    </location>
</feature>
<dbReference type="InterPro" id="IPR000436">
    <property type="entry name" value="Sushi_SCR_CCP_dom"/>
</dbReference>
<keyword evidence="2 6" id="KW-0732">Signal</keyword>
<evidence type="ECO:0000256" key="3">
    <source>
        <dbReference type="ARBA" id="ARBA00022737"/>
    </source>
</evidence>
<feature type="disulfide bond" evidence="5">
    <location>
        <begin position="689"/>
        <end position="732"/>
    </location>
</feature>
<dbReference type="PANTHER" id="PTHR45785:SF7">
    <property type="entry name" value="COMPLEMENT FACTOR H"/>
    <property type="match status" value="1"/>
</dbReference>
<feature type="chain" id="PRO_5035924852" evidence="6">
    <location>
        <begin position="19"/>
        <end position="1196"/>
    </location>
</feature>
<feature type="domain" description="Sushi" evidence="7">
    <location>
        <begin position="1074"/>
        <end position="1132"/>
    </location>
</feature>
<reference evidence="9" key="1">
    <citation type="submission" date="2025-08" db="UniProtKB">
        <authorList>
            <consortium name="RefSeq"/>
        </authorList>
    </citation>
    <scope>IDENTIFICATION</scope>
    <source>
        <tissue evidence="9">Brain</tissue>
    </source>
</reference>
<gene>
    <name evidence="9" type="primary">LOC101691226</name>
</gene>
<feature type="disulfide bond" evidence="5">
    <location>
        <begin position="114"/>
        <end position="141"/>
    </location>
</feature>
<dbReference type="FunFam" id="2.10.70.10:FF:000060">
    <property type="entry name" value="Complement inhibitory factor H"/>
    <property type="match status" value="1"/>
</dbReference>
<feature type="domain" description="Sushi" evidence="7">
    <location>
        <begin position="19"/>
        <end position="82"/>
    </location>
</feature>
<feature type="domain" description="Sushi" evidence="7">
    <location>
        <begin position="827"/>
        <end position="895"/>
    </location>
</feature>
<dbReference type="GO" id="GO:0008201">
    <property type="term" value="F:heparin binding"/>
    <property type="evidence" value="ECO:0007669"/>
    <property type="project" value="UniProtKB-ARBA"/>
</dbReference>
<feature type="domain" description="Sushi" evidence="7">
    <location>
        <begin position="565"/>
        <end position="623"/>
    </location>
</feature>
<feature type="domain" description="Sushi" evidence="7">
    <location>
        <begin position="144"/>
        <end position="207"/>
    </location>
</feature>
<dbReference type="InterPro" id="IPR035976">
    <property type="entry name" value="Sushi/SCR/CCP_sf"/>
</dbReference>
<organism evidence="8 9">
    <name type="scientific">Mustela putorius furo</name>
    <name type="common">European domestic ferret</name>
    <name type="synonym">Mustela furo</name>
    <dbReference type="NCBI Taxonomy" id="9669"/>
    <lineage>
        <taxon>Eukaryota</taxon>
        <taxon>Metazoa</taxon>
        <taxon>Chordata</taxon>
        <taxon>Craniata</taxon>
        <taxon>Vertebrata</taxon>
        <taxon>Euteleostomi</taxon>
        <taxon>Mammalia</taxon>
        <taxon>Eutheria</taxon>
        <taxon>Laurasiatheria</taxon>
        <taxon>Carnivora</taxon>
        <taxon>Caniformia</taxon>
        <taxon>Musteloidea</taxon>
        <taxon>Mustelidae</taxon>
        <taxon>Mustelinae</taxon>
        <taxon>Mustela</taxon>
    </lineage>
</organism>
<evidence type="ECO:0000313" key="9">
    <source>
        <dbReference type="RefSeq" id="XP_044937069.1"/>
    </source>
</evidence>
<dbReference type="GO" id="GO:0006956">
    <property type="term" value="P:complement activation"/>
    <property type="evidence" value="ECO:0007669"/>
    <property type="project" value="TreeGrafter"/>
</dbReference>
<feature type="domain" description="Sushi" evidence="7">
    <location>
        <begin position="208"/>
        <end position="264"/>
    </location>
</feature>
<feature type="disulfide bond" evidence="5">
    <location>
        <begin position="178"/>
        <end position="205"/>
    </location>
</feature>
<evidence type="ECO:0000256" key="5">
    <source>
        <dbReference type="PROSITE-ProRule" id="PRU00302"/>
    </source>
</evidence>
<dbReference type="Proteomes" id="UP000000715">
    <property type="component" value="Unplaced"/>
</dbReference>
<dbReference type="Pfam" id="PF00084">
    <property type="entry name" value="Sushi"/>
    <property type="match status" value="18"/>
</dbReference>
<keyword evidence="8" id="KW-1185">Reference proteome</keyword>
<dbReference type="CDD" id="cd00033">
    <property type="entry name" value="CCP"/>
    <property type="match status" value="15"/>
</dbReference>